<dbReference type="PANTHER" id="PTHR48080:SF2">
    <property type="entry name" value="D-GALACTONATE DEHYDRATASE"/>
    <property type="match status" value="1"/>
</dbReference>
<dbReference type="EMBL" id="PVYX01000002">
    <property type="protein sequence ID" value="PRX53835.1"/>
    <property type="molecule type" value="Genomic_DNA"/>
</dbReference>
<accession>A0A2T0M8N3</accession>
<dbReference type="PANTHER" id="PTHR48080">
    <property type="entry name" value="D-GALACTONATE DEHYDRATASE-RELATED"/>
    <property type="match status" value="1"/>
</dbReference>
<gene>
    <name evidence="3" type="ORF">CLV81_2223</name>
</gene>
<evidence type="ECO:0000313" key="4">
    <source>
        <dbReference type="Proteomes" id="UP000237640"/>
    </source>
</evidence>
<feature type="domain" description="Mandelate racemase/muconate lactonizing enzyme C-terminal" evidence="2">
    <location>
        <begin position="164"/>
        <end position="268"/>
    </location>
</feature>
<evidence type="ECO:0000256" key="1">
    <source>
        <dbReference type="ARBA" id="ARBA00023239"/>
    </source>
</evidence>
<dbReference type="SFLD" id="SFLDS00001">
    <property type="entry name" value="Enolase"/>
    <property type="match status" value="1"/>
</dbReference>
<dbReference type="Proteomes" id="UP000237640">
    <property type="component" value="Unassembled WGS sequence"/>
</dbReference>
<dbReference type="GO" id="GO:0016829">
    <property type="term" value="F:lyase activity"/>
    <property type="evidence" value="ECO:0007669"/>
    <property type="project" value="UniProtKB-KW"/>
</dbReference>
<sequence length="399" mass="44981">MMKSKETYTMTREQFLGTWVRDNNFGLENQALSQTKIKSVRAYLLPKALFVRVESDSGAVGWGEASNKFPKTTIELIINEMAPRLKGKRPFDTEPIWNHLFFKAIDSGPNGIMLGAMAGIDYALWDLKGKLLNLPVYQLLGGPYDQTIKVYGSFGRGTKNPMTPKACAEKALDFVKKGYKAVKIRMQIRQLNINPRPDPSFETVKAIRDAIGYDIPLFFDANNGYSPYRAVQVGKELYEKYNIASMEEPIAEHNYAALAQVASELQVPVTAGEHEYTRWMFRDLITIGKVDIINPDFFKSGGVTEGRKIAALASSFDIPVMCHNVRPTLATAAAYHIISSIHNAAEFQEFGGERREWDLQKYFKNNLELKEGQIKLSDEPGFGLVPNEEKIVRDAQKFE</sequence>
<dbReference type="SFLD" id="SFLDG00179">
    <property type="entry name" value="mandelate_racemase"/>
    <property type="match status" value="1"/>
</dbReference>
<dbReference type="InterPro" id="IPR036849">
    <property type="entry name" value="Enolase-like_C_sf"/>
</dbReference>
<dbReference type="OrthoDB" id="9775391at2"/>
<keyword evidence="1" id="KW-0456">Lyase</keyword>
<dbReference type="SMART" id="SM00922">
    <property type="entry name" value="MR_MLE"/>
    <property type="match status" value="1"/>
</dbReference>
<organism evidence="3 4">
    <name type="scientific">Flagellimonas meridianipacifica</name>
    <dbReference type="NCBI Taxonomy" id="1080225"/>
    <lineage>
        <taxon>Bacteria</taxon>
        <taxon>Pseudomonadati</taxon>
        <taxon>Bacteroidota</taxon>
        <taxon>Flavobacteriia</taxon>
        <taxon>Flavobacteriales</taxon>
        <taxon>Flavobacteriaceae</taxon>
        <taxon>Flagellimonas</taxon>
    </lineage>
</organism>
<dbReference type="InterPro" id="IPR029017">
    <property type="entry name" value="Enolase-like_N"/>
</dbReference>
<comment type="caution">
    <text evidence="3">The sequence shown here is derived from an EMBL/GenBank/DDBJ whole genome shotgun (WGS) entry which is preliminary data.</text>
</comment>
<dbReference type="Gene3D" id="3.20.20.120">
    <property type="entry name" value="Enolase-like C-terminal domain"/>
    <property type="match status" value="1"/>
</dbReference>
<proteinExistence type="predicted"/>
<dbReference type="InterPro" id="IPR013341">
    <property type="entry name" value="Mandelate_racemase_N_dom"/>
</dbReference>
<dbReference type="SUPFAM" id="SSF51604">
    <property type="entry name" value="Enolase C-terminal domain-like"/>
    <property type="match status" value="1"/>
</dbReference>
<dbReference type="PROSITE" id="PS00908">
    <property type="entry name" value="MR_MLE_1"/>
    <property type="match status" value="1"/>
</dbReference>
<evidence type="ECO:0000313" key="3">
    <source>
        <dbReference type="EMBL" id="PRX53835.1"/>
    </source>
</evidence>
<dbReference type="SUPFAM" id="SSF54826">
    <property type="entry name" value="Enolase N-terminal domain-like"/>
    <property type="match status" value="1"/>
</dbReference>
<dbReference type="Pfam" id="PF13378">
    <property type="entry name" value="MR_MLE_C"/>
    <property type="match status" value="1"/>
</dbReference>
<dbReference type="InterPro" id="IPR029065">
    <property type="entry name" value="Enolase_C-like"/>
</dbReference>
<evidence type="ECO:0000259" key="2">
    <source>
        <dbReference type="SMART" id="SM00922"/>
    </source>
</evidence>
<reference evidence="3 4" key="1">
    <citation type="submission" date="2018-03" db="EMBL/GenBank/DDBJ databases">
        <title>Genomic Encyclopedia of Archaeal and Bacterial Type Strains, Phase II (KMG-II): from individual species to whole genera.</title>
        <authorList>
            <person name="Goeker M."/>
        </authorList>
    </citation>
    <scope>NUCLEOTIDE SEQUENCE [LARGE SCALE GENOMIC DNA]</scope>
    <source>
        <strain evidence="3 4">DSM 25027</strain>
    </source>
</reference>
<dbReference type="InterPro" id="IPR018110">
    <property type="entry name" value="Mandel_Rmase/mucon_lact_enz_CS"/>
</dbReference>
<dbReference type="InterPro" id="IPR013342">
    <property type="entry name" value="Mandelate_racemase_C"/>
</dbReference>
<keyword evidence="4" id="KW-1185">Reference proteome</keyword>
<protein>
    <submittedName>
        <fullName evidence="3">Galactonate dehydratase</fullName>
    </submittedName>
</protein>
<dbReference type="AlphaFoldDB" id="A0A2T0M8N3"/>
<dbReference type="InterPro" id="IPR034593">
    <property type="entry name" value="DgoD-like"/>
</dbReference>
<dbReference type="RefSeq" id="WP_106145170.1">
    <property type="nucleotide sequence ID" value="NZ_PVYX01000002.1"/>
</dbReference>
<dbReference type="GO" id="GO:0016854">
    <property type="term" value="F:racemase and epimerase activity"/>
    <property type="evidence" value="ECO:0007669"/>
    <property type="project" value="UniProtKB-ARBA"/>
</dbReference>
<dbReference type="CDD" id="cd03316">
    <property type="entry name" value="MR_like"/>
    <property type="match status" value="1"/>
</dbReference>
<dbReference type="GO" id="GO:0009063">
    <property type="term" value="P:amino acid catabolic process"/>
    <property type="evidence" value="ECO:0007669"/>
    <property type="project" value="InterPro"/>
</dbReference>
<name>A0A2T0M8N3_9FLAO</name>
<dbReference type="Gene3D" id="3.30.390.10">
    <property type="entry name" value="Enolase-like, N-terminal domain"/>
    <property type="match status" value="1"/>
</dbReference>
<dbReference type="Pfam" id="PF02746">
    <property type="entry name" value="MR_MLE_N"/>
    <property type="match status" value="1"/>
</dbReference>